<dbReference type="SUPFAM" id="SSF52047">
    <property type="entry name" value="RNI-like"/>
    <property type="match status" value="1"/>
</dbReference>
<dbReference type="Proteomes" id="UP000467700">
    <property type="component" value="Unassembled WGS sequence"/>
</dbReference>
<comment type="caution">
    <text evidence="2">The sequence shown here is derived from an EMBL/GenBank/DDBJ whole genome shotgun (WGS) entry which is preliminary data.</text>
</comment>
<dbReference type="EMBL" id="CACVBS010000090">
    <property type="protein sequence ID" value="CAA7270399.1"/>
    <property type="molecule type" value="Genomic_DNA"/>
</dbReference>
<feature type="coiled-coil region" evidence="1">
    <location>
        <begin position="56"/>
        <end position="90"/>
    </location>
</feature>
<evidence type="ECO:0000313" key="2">
    <source>
        <dbReference type="EMBL" id="CAA7270399.1"/>
    </source>
</evidence>
<dbReference type="OrthoDB" id="2269034at2759"/>
<keyword evidence="1" id="KW-0175">Coiled coil</keyword>
<evidence type="ECO:0000256" key="1">
    <source>
        <dbReference type="SAM" id="Coils"/>
    </source>
</evidence>
<dbReference type="AlphaFoldDB" id="A0A8S0VUK3"/>
<protein>
    <recommendedName>
        <fullName evidence="4">F-box domain-containing protein</fullName>
    </recommendedName>
</protein>
<name>A0A8S0VUK3_CYCAE</name>
<proteinExistence type="predicted"/>
<accession>A0A8S0VUK3</accession>
<evidence type="ECO:0000313" key="3">
    <source>
        <dbReference type="Proteomes" id="UP000467700"/>
    </source>
</evidence>
<keyword evidence="3" id="KW-1185">Reference proteome</keyword>
<evidence type="ECO:0008006" key="4">
    <source>
        <dbReference type="Google" id="ProtNLM"/>
    </source>
</evidence>
<reference evidence="2 3" key="1">
    <citation type="submission" date="2020-01" db="EMBL/GenBank/DDBJ databases">
        <authorList>
            <person name="Gupta K D."/>
        </authorList>
    </citation>
    <scope>NUCLEOTIDE SEQUENCE [LARGE SCALE GENOMIC DNA]</scope>
</reference>
<organism evidence="2 3">
    <name type="scientific">Cyclocybe aegerita</name>
    <name type="common">Black poplar mushroom</name>
    <name type="synonym">Agrocybe aegerita</name>
    <dbReference type="NCBI Taxonomy" id="1973307"/>
    <lineage>
        <taxon>Eukaryota</taxon>
        <taxon>Fungi</taxon>
        <taxon>Dikarya</taxon>
        <taxon>Basidiomycota</taxon>
        <taxon>Agaricomycotina</taxon>
        <taxon>Agaricomycetes</taxon>
        <taxon>Agaricomycetidae</taxon>
        <taxon>Agaricales</taxon>
        <taxon>Agaricineae</taxon>
        <taxon>Bolbitiaceae</taxon>
        <taxon>Cyclocybe</taxon>
    </lineage>
</organism>
<sequence>MDSDEGEPYVPQFDIEEDPYAGYPPEVMSGMKINDLPSEATLCAALAFREEPSITVPEFDARIATLEARMKELETQKKALEEEAEPYRRKLKACDAVLAPIRRVPFDILREIVRLTLPRWPSASTKQGPLALCRVSSAFRRATLSLPELWTTLHMVLEEVLSFHRYITRVEKWFKRARGKPCSLYTHFHFPPQHVKIAKNAYAIFLNGVRSSVACIRHLGISAKFVADALVCFEKAGWMLPNLETLELRSGEMSDAEWAMDERPPDPTVVIPSMELFKTANSLHSVTIDGDFVRTLGGRGLLPWAQMTTIILTEWLRPDDWAEIMSSCPQMQIGRFRIVANWIPESGPPKRTLAHLEELRLCIMYSSASIIDLVDVFHLPKLRILDLQHDIDYGNEVSEPLPAKDVPAFKTVETLYFADVWQETTPLYVLEMLTEMTNLREVELTDIVSSETYDALFKAMSFNQPIPILPKLSSFSVTATKKVTDWAMFVEMVHSRCFNIVPDLQPLKELKIVIRRRRVLYSRERRPLPAIGDLKAALQACEDTGLALKVADDYDKTWLCQGQPGVNLFHSWSPWNAIYLREFAVESAS</sequence>
<gene>
    <name evidence="2" type="ORF">AAE3_LOCUS12797</name>
</gene>